<dbReference type="GO" id="GO:0008678">
    <property type="term" value="F:2-deoxy-D-gluconate 3-dehydrogenase activity"/>
    <property type="evidence" value="ECO:0007669"/>
    <property type="project" value="UniProtKB-EC"/>
</dbReference>
<dbReference type="AlphaFoldDB" id="A0A087S302"/>
<dbReference type="PRINTS" id="PR00080">
    <property type="entry name" value="SDRFAMILY"/>
</dbReference>
<dbReference type="PRINTS" id="PR00081">
    <property type="entry name" value="GDHRDH"/>
</dbReference>
<dbReference type="EC" id="1.1.1.125" evidence="2"/>
<dbReference type="Proteomes" id="UP000029387">
    <property type="component" value="Unassembled WGS sequence"/>
</dbReference>
<sequence>MRDIFSIKNKVIIVTGGGKGIGYDLAKNMAERNAYVYAIDIEFPNVIQNTNPFLFQEKCDITNYKKFEKVCDKIFKNYKKIDVLINCAGVSFSEQKQNTFYPIEKWISTINVNFTAAFNCSQTVIKHMIKNSTGSIINITSIVAEQGFPRNPAYNASKGGLKMLGKALAKDWGRLGIRVNNLGPGFIKTDITKGRYNNKKSKKIREERTLLGRWGKTDDLIGPCIFLASDASRYVTGQDLYVDGGWLTNSGIE</sequence>
<comment type="caution">
    <text evidence="2">The sequence shown here is derived from an EMBL/GenBank/DDBJ whole genome shotgun (WGS) entry which is preliminary data.</text>
</comment>
<evidence type="ECO:0000256" key="1">
    <source>
        <dbReference type="ARBA" id="ARBA00006484"/>
    </source>
</evidence>
<name>A0A087S302_9ARCH</name>
<gene>
    <name evidence="2" type="primary">idnO</name>
    <name evidence="2" type="ORF">AAA799P11_00177</name>
</gene>
<dbReference type="SUPFAM" id="SSF51735">
    <property type="entry name" value="NAD(P)-binding Rossmann-fold domains"/>
    <property type="match status" value="1"/>
</dbReference>
<dbReference type="Pfam" id="PF13561">
    <property type="entry name" value="adh_short_C2"/>
    <property type="match status" value="1"/>
</dbReference>
<reference evidence="2 3" key="1">
    <citation type="submission" date="2014-06" db="EMBL/GenBank/DDBJ databases">
        <authorList>
            <person name="Ngugi D.K."/>
            <person name="Blom J."/>
            <person name="Alam I."/>
            <person name="Rashid M."/>
            <person name="Baalawi W."/>
            <person name="Zhang G."/>
            <person name="Hikmawan T."/>
            <person name="Guan Y."/>
            <person name="Antunes A."/>
            <person name="Siam R."/>
            <person name="El-Dorry H."/>
            <person name="Bajic V."/>
            <person name="Stingl U."/>
        </authorList>
    </citation>
    <scope>NUCLEOTIDE SEQUENCE [LARGE SCALE GENOMIC DNA]</scope>
    <source>
        <strain evidence="2">SCGC AAA799-P11</strain>
    </source>
</reference>
<evidence type="ECO:0000313" key="3">
    <source>
        <dbReference type="Proteomes" id="UP000029387"/>
    </source>
</evidence>
<dbReference type="PROSITE" id="PS00061">
    <property type="entry name" value="ADH_SHORT"/>
    <property type="match status" value="1"/>
</dbReference>
<keyword evidence="3" id="KW-1185">Reference proteome</keyword>
<dbReference type="PANTHER" id="PTHR42760">
    <property type="entry name" value="SHORT-CHAIN DEHYDROGENASES/REDUCTASES FAMILY MEMBER"/>
    <property type="match status" value="1"/>
</dbReference>
<proteinExistence type="inferred from homology"/>
<comment type="similarity">
    <text evidence="1">Belongs to the short-chain dehydrogenases/reductases (SDR) family.</text>
</comment>
<dbReference type="InterPro" id="IPR036291">
    <property type="entry name" value="NAD(P)-bd_dom_sf"/>
</dbReference>
<accession>A0A087S302</accession>
<dbReference type="InterPro" id="IPR002347">
    <property type="entry name" value="SDR_fam"/>
</dbReference>
<protein>
    <submittedName>
        <fullName evidence="2">Gluconate 5-dehydrogenase protein</fullName>
        <ecNumber evidence="2">1.1.1.125</ecNumber>
    </submittedName>
</protein>
<dbReference type="GO" id="GO:0030497">
    <property type="term" value="P:fatty acid elongation"/>
    <property type="evidence" value="ECO:0007669"/>
    <property type="project" value="TreeGrafter"/>
</dbReference>
<dbReference type="FunFam" id="3.40.50.720:FF:000084">
    <property type="entry name" value="Short-chain dehydrogenase reductase"/>
    <property type="match status" value="1"/>
</dbReference>
<dbReference type="PANTHER" id="PTHR42760:SF135">
    <property type="entry name" value="BLL7886 PROTEIN"/>
    <property type="match status" value="1"/>
</dbReference>
<keyword evidence="2" id="KW-0560">Oxidoreductase</keyword>
<dbReference type="EMBL" id="JOSZ01000002">
    <property type="protein sequence ID" value="KFM20106.1"/>
    <property type="molecule type" value="Genomic_DNA"/>
</dbReference>
<dbReference type="Gene3D" id="3.40.50.720">
    <property type="entry name" value="NAD(P)-binding Rossmann-like Domain"/>
    <property type="match status" value="1"/>
</dbReference>
<evidence type="ECO:0000313" key="2">
    <source>
        <dbReference type="EMBL" id="KFM20106.1"/>
    </source>
</evidence>
<organism evidence="2 3">
    <name type="scientific">Marine Group I thaumarchaeote SCGC AAA799-P11</name>
    <dbReference type="NCBI Taxonomy" id="1502295"/>
    <lineage>
        <taxon>Archaea</taxon>
        <taxon>Nitrososphaerota</taxon>
        <taxon>Marine Group I</taxon>
    </lineage>
</organism>
<dbReference type="InterPro" id="IPR020904">
    <property type="entry name" value="Sc_DH/Rdtase_CS"/>
</dbReference>